<keyword evidence="5" id="KW-1185">Reference proteome</keyword>
<protein>
    <recommendedName>
        <fullName evidence="2">Protein LTV1 homolog</fullName>
    </recommendedName>
</protein>
<evidence type="ECO:0000256" key="3">
    <source>
        <dbReference type="SAM" id="MobiDB-lite"/>
    </source>
</evidence>
<feature type="region of interest" description="Disordered" evidence="3">
    <location>
        <begin position="22"/>
        <end position="58"/>
    </location>
</feature>
<dbReference type="GO" id="GO:0005829">
    <property type="term" value="C:cytosol"/>
    <property type="evidence" value="ECO:0007669"/>
    <property type="project" value="TreeGrafter"/>
</dbReference>
<dbReference type="GO" id="GO:0005634">
    <property type="term" value="C:nucleus"/>
    <property type="evidence" value="ECO:0007669"/>
    <property type="project" value="TreeGrafter"/>
</dbReference>
<name>A0A8K0CC36_IGNLU</name>
<feature type="compositionally biased region" description="Acidic residues" evidence="3">
    <location>
        <begin position="165"/>
        <end position="182"/>
    </location>
</feature>
<evidence type="ECO:0000313" key="5">
    <source>
        <dbReference type="Proteomes" id="UP000801492"/>
    </source>
</evidence>
<sequence length="463" mass="53224">MPKKSRKFIDRKNAVTFHLVHRSQQDPLAADESAPQRVLLPVQESSNKPPKEKEKRIDEQHKYGIFFDDDYNYLQHLRDVDNTAEWVQVDANTKSSTQPKLQLPSSVFASNVEEEVGLLNKAAPHSGLRLDLDPDVVAAMDDDFNYDDPENELEDNFMELANAEGSEEEYEDEECEEEEDEHSDVSSESYGSEAMDEVGSLDGSQYTFRDEETKSRFTEYSMSSSVMRRNEQLTLLDDRFEQIYSGYDDSEIGALDCDEIEGYVPETSEVLLQYADEFQKERQREHLDKDALALRLKLQECDTDSGNENELVEMEVTEKEKWDCESILSTYSNIYNHPKLITDSKQPKIKINTKTGMPVNVLNSGKLTAKALSKLDEQNDNCRRKGPESVGAQSITSTLSTLSIRPKDESPEQKKDRKKLLKEYRKERRQEKKLNTLAFKEETKRQIKIGINNKNNVQGNRIL</sequence>
<dbReference type="PANTHER" id="PTHR21531:SF0">
    <property type="entry name" value="PROTEIN LTV1 HOMOLOG"/>
    <property type="match status" value="1"/>
</dbReference>
<dbReference type="GO" id="GO:0030688">
    <property type="term" value="C:preribosome, small subunit precursor"/>
    <property type="evidence" value="ECO:0007669"/>
    <property type="project" value="TreeGrafter"/>
</dbReference>
<organism evidence="4 5">
    <name type="scientific">Ignelater luminosus</name>
    <name type="common">Cucubano</name>
    <name type="synonym">Pyrophorus luminosus</name>
    <dbReference type="NCBI Taxonomy" id="2038154"/>
    <lineage>
        <taxon>Eukaryota</taxon>
        <taxon>Metazoa</taxon>
        <taxon>Ecdysozoa</taxon>
        <taxon>Arthropoda</taxon>
        <taxon>Hexapoda</taxon>
        <taxon>Insecta</taxon>
        <taxon>Pterygota</taxon>
        <taxon>Neoptera</taxon>
        <taxon>Endopterygota</taxon>
        <taxon>Coleoptera</taxon>
        <taxon>Polyphaga</taxon>
        <taxon>Elateriformia</taxon>
        <taxon>Elateroidea</taxon>
        <taxon>Elateridae</taxon>
        <taxon>Agrypninae</taxon>
        <taxon>Pyrophorini</taxon>
        <taxon>Ignelater</taxon>
    </lineage>
</organism>
<gene>
    <name evidence="4" type="ORF">ILUMI_22797</name>
</gene>
<comment type="similarity">
    <text evidence="1">Belongs to the LTV1 family.</text>
</comment>
<dbReference type="OrthoDB" id="5852896at2759"/>
<feature type="compositionally biased region" description="Basic and acidic residues" evidence="3">
    <location>
        <begin position="49"/>
        <end position="58"/>
    </location>
</feature>
<dbReference type="InterPro" id="IPR007307">
    <property type="entry name" value="Ltv1"/>
</dbReference>
<feature type="region of interest" description="Disordered" evidence="3">
    <location>
        <begin position="163"/>
        <end position="200"/>
    </location>
</feature>
<dbReference type="AlphaFoldDB" id="A0A8K0CC36"/>
<evidence type="ECO:0000313" key="4">
    <source>
        <dbReference type="EMBL" id="KAF2883384.1"/>
    </source>
</evidence>
<dbReference type="PANTHER" id="PTHR21531">
    <property type="entry name" value="LOW-TEMPERATURE VIABILITY PROTEIN LTV1-RELATED"/>
    <property type="match status" value="1"/>
</dbReference>
<dbReference type="GO" id="GO:0042274">
    <property type="term" value="P:ribosomal small subunit biogenesis"/>
    <property type="evidence" value="ECO:0007669"/>
    <property type="project" value="InterPro"/>
</dbReference>
<reference evidence="4" key="1">
    <citation type="submission" date="2019-08" db="EMBL/GenBank/DDBJ databases">
        <title>The genome of the North American firefly Photinus pyralis.</title>
        <authorList>
            <consortium name="Photinus pyralis genome working group"/>
            <person name="Fallon T.R."/>
            <person name="Sander Lower S.E."/>
            <person name="Weng J.-K."/>
        </authorList>
    </citation>
    <scope>NUCLEOTIDE SEQUENCE</scope>
    <source>
        <strain evidence="4">TRF0915ILg1</strain>
        <tissue evidence="4">Whole body</tissue>
    </source>
</reference>
<evidence type="ECO:0000256" key="1">
    <source>
        <dbReference type="ARBA" id="ARBA00009078"/>
    </source>
</evidence>
<dbReference type="EMBL" id="VTPC01090433">
    <property type="protein sequence ID" value="KAF2883384.1"/>
    <property type="molecule type" value="Genomic_DNA"/>
</dbReference>
<proteinExistence type="inferred from homology"/>
<dbReference type="GO" id="GO:0000056">
    <property type="term" value="P:ribosomal small subunit export from nucleus"/>
    <property type="evidence" value="ECO:0007669"/>
    <property type="project" value="TreeGrafter"/>
</dbReference>
<comment type="caution">
    <text evidence="4">The sequence shown here is derived from an EMBL/GenBank/DDBJ whole genome shotgun (WGS) entry which is preliminary data.</text>
</comment>
<evidence type="ECO:0000256" key="2">
    <source>
        <dbReference type="ARBA" id="ARBA00021561"/>
    </source>
</evidence>
<dbReference type="Proteomes" id="UP000801492">
    <property type="component" value="Unassembled WGS sequence"/>
</dbReference>
<accession>A0A8K0CC36</accession>
<dbReference type="Pfam" id="PF04180">
    <property type="entry name" value="LTV"/>
    <property type="match status" value="2"/>
</dbReference>